<evidence type="ECO:0000313" key="2">
    <source>
        <dbReference type="Proteomes" id="UP000294588"/>
    </source>
</evidence>
<name>A0AC61QI79_9BACT</name>
<protein>
    <submittedName>
        <fullName evidence="1">Radical SAM protein</fullName>
    </submittedName>
</protein>
<evidence type="ECO:0000313" key="1">
    <source>
        <dbReference type="EMBL" id="TDF72671.1"/>
    </source>
</evidence>
<dbReference type="EMBL" id="SMOG01000021">
    <property type="protein sequence ID" value="TDF72671.1"/>
    <property type="molecule type" value="Genomic_DNA"/>
</dbReference>
<accession>A0AC61QI79</accession>
<reference evidence="1" key="1">
    <citation type="submission" date="2019-03" db="EMBL/GenBank/DDBJ databases">
        <title>Candidatus Syntrophosphaera thermopropionivorans: a novel player in syntrophic propionate oxidation during anaerobic digestion.</title>
        <authorList>
            <person name="Dyksma S."/>
        </authorList>
    </citation>
    <scope>NUCLEOTIDE SEQUENCE</scope>
    <source>
        <strain evidence="1">W5</strain>
    </source>
</reference>
<comment type="caution">
    <text evidence="1">The sequence shown here is derived from an EMBL/GenBank/DDBJ whole genome shotgun (WGS) entry which is preliminary data.</text>
</comment>
<proteinExistence type="predicted"/>
<dbReference type="Proteomes" id="UP000294588">
    <property type="component" value="Unassembled WGS sequence"/>
</dbReference>
<sequence>MNLQYPQLINCQVCPQNCRVNRYETTGFCKADYRLKINLAQLHHGEEPVFSGINGSGTIFFSYCNLRCVFCQNYPISHLGWGTYYDEEECAQIMLKLQEAGAHNINFVSPTQYTPQLVQTIKIARENGLSIPILWNSNAYENVSTLQSLAGLVDIYLPDFKYAHSFYSKKYSSATDYPEIAIIALEEMFRQVGHLQLDSEGIAQKGILVRHLVLPNHLSSTKQVLYILYEHFGPELALSLMAQYYPAGRANEFPELNRSLKREEYEEAVETAEALGFKNLYLQKFYSSPEWTPDFQPHNEVFDEKKLHFHGKKRND</sequence>
<gene>
    <name evidence="1" type="ORF">E0946_05930</name>
</gene>
<keyword evidence="2" id="KW-1185">Reference proteome</keyword>
<organism evidence="1 2">
    <name type="scientific">Candidatus Syntrophosphaera thermopropionivorans</name>
    <dbReference type="NCBI Taxonomy" id="2593015"/>
    <lineage>
        <taxon>Bacteria</taxon>
        <taxon>Pseudomonadati</taxon>
        <taxon>Candidatus Cloacimonadota</taxon>
        <taxon>Candidatus Cloacimonadia</taxon>
        <taxon>Candidatus Cloacimonadales</taxon>
        <taxon>Candidatus Cloacimonadaceae</taxon>
        <taxon>Candidatus Syntrophosphaera</taxon>
    </lineage>
</organism>